<feature type="compositionally biased region" description="Basic and acidic residues" evidence="1">
    <location>
        <begin position="1125"/>
        <end position="1135"/>
    </location>
</feature>
<accession>A0A2H9TKZ0</accession>
<dbReference type="CDD" id="cd07572">
    <property type="entry name" value="nit"/>
    <property type="match status" value="1"/>
</dbReference>
<dbReference type="PROSITE" id="PS50263">
    <property type="entry name" value="CN_HYDROLASE"/>
    <property type="match status" value="1"/>
</dbReference>
<dbReference type="InterPro" id="IPR045254">
    <property type="entry name" value="Nit1/2_C-N_Hydrolase"/>
</dbReference>
<dbReference type="GO" id="GO:0005846">
    <property type="term" value="C:nuclear cap binding complex"/>
    <property type="evidence" value="ECO:0007669"/>
    <property type="project" value="InterPro"/>
</dbReference>
<reference evidence="3 4" key="1">
    <citation type="submission" date="2016-10" db="EMBL/GenBank/DDBJ databases">
        <title>The genome of Paramicrosporidium saccamoebae is the missing link in understanding Cryptomycota and Microsporidia evolution.</title>
        <authorList>
            <person name="Quandt C.A."/>
            <person name="Beaudet D."/>
            <person name="Corsaro D."/>
            <person name="Michel R."/>
            <person name="Corradi N."/>
            <person name="James T."/>
        </authorList>
    </citation>
    <scope>NUCLEOTIDE SEQUENCE [LARGE SCALE GENOMIC DNA]</scope>
    <source>
        <strain evidence="3 4">KSL3</strain>
    </source>
</reference>
<dbReference type="Proteomes" id="UP000240830">
    <property type="component" value="Unassembled WGS sequence"/>
</dbReference>
<gene>
    <name evidence="3" type="ORF">PSACC_01801</name>
</gene>
<dbReference type="OrthoDB" id="10250282at2759"/>
<proteinExistence type="predicted"/>
<dbReference type="STRING" id="1246581.A0A2H9TKZ0"/>
<dbReference type="GO" id="GO:0016811">
    <property type="term" value="F:hydrolase activity, acting on carbon-nitrogen (but not peptide) bonds, in linear amides"/>
    <property type="evidence" value="ECO:0007669"/>
    <property type="project" value="InterPro"/>
</dbReference>
<protein>
    <recommendedName>
        <fullName evidence="2">CN hydrolase domain-containing protein</fullName>
    </recommendedName>
</protein>
<sequence>MLHRKMKVSIIQMLVGEDKSLNVKRAMARIREAATAGAKLVILPVLRNYAEQVPEGDTCVQLAAAAKSNNVWLIGGTIPECADGKVYNCSTVYSPSGFLFKYQKVLFSSTLTDESDTLSAGTRFQHFDCESFRIGVGICYDLRFPEFSSILASRGCNLMVFPSAFNTTTGPLHWHLLQRARAVDQACYVISASPARDPTASYKAYGHSMVVSPMGEVLAEAGEGEEILYAEINPLQAEETRRNIPALRQKRTDGARLAMTGLVQRTLPTCFRLLLARADRFRKRSYHDEEHREDPIRTMEQTIFNLGNPHPTLTIEEDVAQTATMVVGEMQDMVPAVVACILELPHKLVYYVRLLKLIGKEKPDFVSEVVKTVAAQFPSFAAAGPWRHFVQSVRFYATCVAEGVLGMDCFVEFGKALLACTGGKATDFVLWTLCAALPLAPVTELDGLLATVCAQRGDNVPKDLTGVWHCMKNASRPEPHSSDNTLSVPLGSVTAVTADDSWDAAFEPLMLFPDAFQCGDYEQWTVYLWCRILLESMELNHRRCADLLLNGIPASYGTSEKIVVQFLFGELLRNRSNKVPALVYETLLMDCCRLSRTFPPNMAKGLFMLYDQLEELGFVATDRLASWFSHHLSNFDYKWKWAAWSAVLTAPPTSMQYVFVRFTLKKLVRLSYYDRVAPTVPEEFKVMLPENVCPHFKFADSDDDAAEMAGRITEQIQSRGSIEEIKRSLGAADDDELDAVQREVLLQSLLQVGSKSLSHMLTVVEKYLSLFQLLLPKHGDKMSANMFILDQLYSFWRSSMLHFEFAVERLINYRILLPKHVIQWIFERADEQLCDVEASFYEVVAHIMGRGIIMRTIQQSSMMSSIAAAKMSGQPEERIATTVSNLQAEYEETLALAVEKLATLREQLVASDEMLSAVHKFTCALIKEIVTCYQADCVKISGGVLAAVGRKMSNEIRVILEEFAIAKMNFASIGILIILAFLASTSGRRHGKKQTVKFSSSTSSYSSTEEDNALSRLREDVIKTLTTYVSSLHSSLRTKNRALARILISRRMGETAMHEAIREWALGSVNAAKSRAKEAGGELKTAVQTRWGMKGVGRRNAFASTAHNHRAEEDRTNPLRAGRPHGNDHEFTFPL</sequence>
<evidence type="ECO:0000313" key="3">
    <source>
        <dbReference type="EMBL" id="PJF18389.1"/>
    </source>
</evidence>
<dbReference type="PANTHER" id="PTHR12412">
    <property type="entry name" value="CAP BINDING PROTEIN"/>
    <property type="match status" value="1"/>
</dbReference>
<dbReference type="InterPro" id="IPR015174">
    <property type="entry name" value="MIF4G-like_typ-2"/>
</dbReference>
<dbReference type="InterPro" id="IPR036526">
    <property type="entry name" value="C-N_Hydrolase_sf"/>
</dbReference>
<feature type="domain" description="CN hydrolase" evidence="2">
    <location>
        <begin position="6"/>
        <end position="234"/>
    </location>
</feature>
<dbReference type="AlphaFoldDB" id="A0A2H9TKZ0"/>
<dbReference type="SUPFAM" id="SSF48371">
    <property type="entry name" value="ARM repeat"/>
    <property type="match status" value="3"/>
</dbReference>
<dbReference type="GO" id="GO:0000184">
    <property type="term" value="P:nuclear-transcribed mRNA catabolic process, nonsense-mediated decay"/>
    <property type="evidence" value="ECO:0007669"/>
    <property type="project" value="TreeGrafter"/>
</dbReference>
<comment type="caution">
    <text evidence="3">The sequence shown here is derived from an EMBL/GenBank/DDBJ whole genome shotgun (WGS) entry which is preliminary data.</text>
</comment>
<dbReference type="GO" id="GO:0003729">
    <property type="term" value="F:mRNA binding"/>
    <property type="evidence" value="ECO:0007669"/>
    <property type="project" value="TreeGrafter"/>
</dbReference>
<dbReference type="InterPro" id="IPR015172">
    <property type="entry name" value="MIF4G-like_typ-1"/>
</dbReference>
<keyword evidence="4" id="KW-1185">Reference proteome</keyword>
<dbReference type="PROSITE" id="PS01227">
    <property type="entry name" value="UPF0012"/>
    <property type="match status" value="1"/>
</dbReference>
<dbReference type="PANTHER" id="PTHR12412:SF2">
    <property type="entry name" value="NUCLEAR CAP-BINDING PROTEIN SUBUNIT 1"/>
    <property type="match status" value="1"/>
</dbReference>
<dbReference type="GO" id="GO:0006406">
    <property type="term" value="P:mRNA export from nucleus"/>
    <property type="evidence" value="ECO:0007669"/>
    <property type="project" value="InterPro"/>
</dbReference>
<dbReference type="EMBL" id="MTSL01000126">
    <property type="protein sequence ID" value="PJF18389.1"/>
    <property type="molecule type" value="Genomic_DNA"/>
</dbReference>
<feature type="region of interest" description="Disordered" evidence="1">
    <location>
        <begin position="1106"/>
        <end position="1135"/>
    </location>
</feature>
<evidence type="ECO:0000259" key="2">
    <source>
        <dbReference type="PROSITE" id="PS50263"/>
    </source>
</evidence>
<evidence type="ECO:0000313" key="4">
    <source>
        <dbReference type="Proteomes" id="UP000240830"/>
    </source>
</evidence>
<dbReference type="Pfam" id="PF00795">
    <property type="entry name" value="CN_hydrolase"/>
    <property type="match status" value="1"/>
</dbReference>
<dbReference type="GO" id="GO:0005634">
    <property type="term" value="C:nucleus"/>
    <property type="evidence" value="ECO:0007669"/>
    <property type="project" value="TreeGrafter"/>
</dbReference>
<dbReference type="InterPro" id="IPR027159">
    <property type="entry name" value="CBP80"/>
</dbReference>
<dbReference type="Gene3D" id="3.60.110.10">
    <property type="entry name" value="Carbon-nitrogen hydrolase"/>
    <property type="match status" value="1"/>
</dbReference>
<organism evidence="3 4">
    <name type="scientific">Paramicrosporidium saccamoebae</name>
    <dbReference type="NCBI Taxonomy" id="1246581"/>
    <lineage>
        <taxon>Eukaryota</taxon>
        <taxon>Fungi</taxon>
        <taxon>Fungi incertae sedis</taxon>
        <taxon>Cryptomycota</taxon>
        <taxon>Cryptomycota incertae sedis</taxon>
        <taxon>Paramicrosporidium</taxon>
    </lineage>
</organism>
<dbReference type="SUPFAM" id="SSF56317">
    <property type="entry name" value="Carbon-nitrogen hydrolase"/>
    <property type="match status" value="1"/>
</dbReference>
<dbReference type="GO" id="GO:0000339">
    <property type="term" value="F:RNA cap binding"/>
    <property type="evidence" value="ECO:0007669"/>
    <property type="project" value="InterPro"/>
</dbReference>
<dbReference type="Pfam" id="PF09088">
    <property type="entry name" value="MIF4G_like"/>
    <property type="match status" value="1"/>
</dbReference>
<evidence type="ECO:0000256" key="1">
    <source>
        <dbReference type="SAM" id="MobiDB-lite"/>
    </source>
</evidence>
<dbReference type="InterPro" id="IPR001110">
    <property type="entry name" value="UPF0012_CS"/>
</dbReference>
<dbReference type="Pfam" id="PF09090">
    <property type="entry name" value="MIF4G_like_2"/>
    <property type="match status" value="1"/>
</dbReference>
<dbReference type="InterPro" id="IPR003010">
    <property type="entry name" value="C-N_Hydrolase"/>
</dbReference>
<dbReference type="InterPro" id="IPR016024">
    <property type="entry name" value="ARM-type_fold"/>
</dbReference>
<name>A0A2H9TKZ0_9FUNG</name>
<dbReference type="Gene3D" id="1.25.40.180">
    <property type="match status" value="3"/>
</dbReference>